<keyword evidence="1" id="KW-1133">Transmembrane helix</keyword>
<organism evidence="2 3">
    <name type="scientific">Maritalea mobilis</name>
    <dbReference type="NCBI Taxonomy" id="483324"/>
    <lineage>
        <taxon>Bacteria</taxon>
        <taxon>Pseudomonadati</taxon>
        <taxon>Pseudomonadota</taxon>
        <taxon>Alphaproteobacteria</taxon>
        <taxon>Hyphomicrobiales</taxon>
        <taxon>Devosiaceae</taxon>
        <taxon>Maritalea</taxon>
    </lineage>
</organism>
<evidence type="ECO:0000313" key="2">
    <source>
        <dbReference type="EMBL" id="TDQ64270.1"/>
    </source>
</evidence>
<dbReference type="AlphaFoldDB" id="A0A4R6VPU9"/>
<keyword evidence="3" id="KW-1185">Reference proteome</keyword>
<sequence length="250" mass="27905">MTLVAVQLVGLFFSGYLVLVTYTNQKQVEENLQEFAIAEVERAVEIALPSYSDQMSSESRTERLGALSRQFGLDADAIDLTRRHLVSALLANALSAECKENCEFWVAASAMANNSMIKRIAELRVGQRTIQEFLLERYETSVIGLQTDLRRFGLVNVIALTLMIGLVVFRGLSNWRFATFSIVVTGYVAWATYDYVFGQNWALSILLQDWAAPGYKVGMIIFSCLCFDWLFLRGTVTQTIANIIGSALPA</sequence>
<gene>
    <name evidence="2" type="ORF">ATL17_2286</name>
</gene>
<dbReference type="Proteomes" id="UP000295391">
    <property type="component" value="Unassembled WGS sequence"/>
</dbReference>
<feature type="transmembrane region" description="Helical" evidence="1">
    <location>
        <begin position="152"/>
        <end position="169"/>
    </location>
</feature>
<keyword evidence="1" id="KW-0472">Membrane</keyword>
<feature type="transmembrane region" description="Helical" evidence="1">
    <location>
        <begin position="213"/>
        <end position="232"/>
    </location>
</feature>
<evidence type="ECO:0000256" key="1">
    <source>
        <dbReference type="SAM" id="Phobius"/>
    </source>
</evidence>
<name>A0A4R6VPU9_9HYPH</name>
<accession>A0A4R6VPU9</accession>
<reference evidence="2 3" key="1">
    <citation type="submission" date="2019-03" db="EMBL/GenBank/DDBJ databases">
        <title>Genomic Encyclopedia of Type Strains, Phase III (KMG-III): the genomes of soil and plant-associated and newly described type strains.</title>
        <authorList>
            <person name="Whitman W."/>
        </authorList>
    </citation>
    <scope>NUCLEOTIDE SEQUENCE [LARGE SCALE GENOMIC DNA]</scope>
    <source>
        <strain evidence="2 3">CGMCC 1.7002</strain>
    </source>
</reference>
<keyword evidence="1" id="KW-0812">Transmembrane</keyword>
<feature type="transmembrane region" description="Helical" evidence="1">
    <location>
        <begin position="176"/>
        <end position="193"/>
    </location>
</feature>
<proteinExistence type="predicted"/>
<dbReference type="EMBL" id="SNYR01000002">
    <property type="protein sequence ID" value="TDQ64270.1"/>
    <property type="molecule type" value="Genomic_DNA"/>
</dbReference>
<comment type="caution">
    <text evidence="2">The sequence shown here is derived from an EMBL/GenBank/DDBJ whole genome shotgun (WGS) entry which is preliminary data.</text>
</comment>
<evidence type="ECO:0000313" key="3">
    <source>
        <dbReference type="Proteomes" id="UP000295391"/>
    </source>
</evidence>
<protein>
    <submittedName>
        <fullName evidence="2">Uncharacterized protein</fullName>
    </submittedName>
</protein>